<dbReference type="SMART" id="SM00862">
    <property type="entry name" value="Trans_reg_C"/>
    <property type="match status" value="1"/>
</dbReference>
<dbReference type="PRINTS" id="PR00364">
    <property type="entry name" value="DISEASERSIST"/>
</dbReference>
<dbReference type="SUPFAM" id="SSF52540">
    <property type="entry name" value="P-loop containing nucleoside triphosphate hydrolases"/>
    <property type="match status" value="1"/>
</dbReference>
<protein>
    <submittedName>
        <fullName evidence="9">Tetratricopeptide (TPR) repeat protein</fullName>
    </submittedName>
</protein>
<name>A0ABS5AMT6_9PSEU</name>
<dbReference type="EMBL" id="JAGIOO010000001">
    <property type="protein sequence ID" value="MBP2477873.1"/>
    <property type="molecule type" value="Genomic_DNA"/>
</dbReference>
<comment type="caution">
    <text evidence="9">The sequence shown here is derived from an EMBL/GenBank/DDBJ whole genome shotgun (WGS) entry which is preliminary data.</text>
</comment>
<organism evidence="9 10">
    <name type="scientific">Crossiella equi</name>
    <dbReference type="NCBI Taxonomy" id="130796"/>
    <lineage>
        <taxon>Bacteria</taxon>
        <taxon>Bacillati</taxon>
        <taxon>Actinomycetota</taxon>
        <taxon>Actinomycetes</taxon>
        <taxon>Pseudonocardiales</taxon>
        <taxon>Pseudonocardiaceae</taxon>
        <taxon>Crossiella</taxon>
    </lineage>
</organism>
<dbReference type="SMART" id="SM01043">
    <property type="entry name" value="BTAD"/>
    <property type="match status" value="1"/>
</dbReference>
<dbReference type="SUPFAM" id="SSF48452">
    <property type="entry name" value="TPR-like"/>
    <property type="match status" value="3"/>
</dbReference>
<dbReference type="SMART" id="SM00028">
    <property type="entry name" value="TPR"/>
    <property type="match status" value="9"/>
</dbReference>
<dbReference type="PANTHER" id="PTHR35807">
    <property type="entry name" value="TRANSCRIPTIONAL REGULATOR REDD-RELATED"/>
    <property type="match status" value="1"/>
</dbReference>
<evidence type="ECO:0000259" key="8">
    <source>
        <dbReference type="PROSITE" id="PS51755"/>
    </source>
</evidence>
<feature type="domain" description="OmpR/PhoB-type" evidence="8">
    <location>
        <begin position="1"/>
        <end position="86"/>
    </location>
</feature>
<evidence type="ECO:0000256" key="4">
    <source>
        <dbReference type="ARBA" id="ARBA00023163"/>
    </source>
</evidence>
<dbReference type="InterPro" id="IPR036388">
    <property type="entry name" value="WH-like_DNA-bd_sf"/>
</dbReference>
<dbReference type="Proteomes" id="UP001519363">
    <property type="component" value="Unassembled WGS sequence"/>
</dbReference>
<dbReference type="PANTHER" id="PTHR35807:SF1">
    <property type="entry name" value="TRANSCRIPTIONAL REGULATOR REDD"/>
    <property type="match status" value="1"/>
</dbReference>
<reference evidence="9 10" key="1">
    <citation type="submission" date="2021-03" db="EMBL/GenBank/DDBJ databases">
        <title>Sequencing the genomes of 1000 actinobacteria strains.</title>
        <authorList>
            <person name="Klenk H.-P."/>
        </authorList>
    </citation>
    <scope>NUCLEOTIDE SEQUENCE [LARGE SCALE GENOMIC DNA]</scope>
    <source>
        <strain evidence="9 10">DSM 44580</strain>
    </source>
</reference>
<sequence length="1074" mass="115816">MEAVRDGHCLLLGTPRARTVLALLLAHANTIVSIDRLTEELWPQGTAVDTRAEIYAYVSRLRHSLGQRKGGPSWLLRRSPGYQLCVRPGELDLDEFAALVGTARQSRRDGDLAGAAATYRKALALWRGTAFEGVRPTPAIEAEISRLGEQRLLAQEELADCELGLGQAGELVAGLTALAARHPLRERLHALLMRALYQAGRPAEALSVHHDLATALAGELGVAPGPELVELHQRILHGRLDPPAPPAPAAPVAEPPRRTGRNDLQADLVDFTGRQDELRRLLAALPDPAAPAGSALVITAIDGMAGVGKTTLAVHAAHRLAEHFPDGSLFIDLHAHTAGHEPIDPANALDTLLRAIGVPGEKIPERLDARAALWRAELADRRALLVLDNASSAAQVRPLLPGAAGCLTLVTSRRRLTDLDTAITLSLDVLTEAAAADLFTRTVANPPATADAAAVAEVVGLCGRQPLALRIAAARLRARPAWTAAHLAARLRDERRTLTELAAGDRCVGTAFSLSYHQLTPAQARLFRLLGLVPGADFDCHQAAALAGLPLAEAEDLLEDLVDVHLVGQPAPGRYRFHDLLRHYARGALTQDETAPTRLAAVDRLFAYYRGATAEAAELLDPGQTWLPEPPAPQNRLTSYDDAVAWLDAEYPNLFAAVSCALEGGCPNAWQIAHALEPYFDLRGHAPLRLQLALVEASQARGDRHAEACGRLAYAVACDRVGRYREAEDQISQALALFREAGFRPGVAATLRHLGGIYEPIGAYREAIASLTEALGVYHELGDLAGQGDTENALANVLLLRSNYPEALRRLDAALRLYRAGGQRGGEGIALINLGVLCLRTSRYRRAITHFREALEINREIGSRLGIGGALNNLGHAYLRVGRLGPALDLLNRALELNQDGKFRRSEANTLVNLAQAVLRTGKPVEAARLLERALGVFHEIGCPSGEGIALCHLGEVRLWTGQRPEAAQHLLRGLEIQRETGNLFSECMTLNHLGELHRGLGDAANARVWFEQALQTAGLAHNRHEQAHAHRGLAAVLDGDAGAEHRRLAREGYRWLARNENAPPPVPAELTLR</sequence>
<evidence type="ECO:0000256" key="5">
    <source>
        <dbReference type="PROSITE-ProRule" id="PRU00339"/>
    </source>
</evidence>
<dbReference type="Pfam" id="PF00486">
    <property type="entry name" value="Trans_reg_C"/>
    <property type="match status" value="1"/>
</dbReference>
<dbReference type="PROSITE" id="PS51755">
    <property type="entry name" value="OMPR_PHOB"/>
    <property type="match status" value="1"/>
</dbReference>
<evidence type="ECO:0000256" key="2">
    <source>
        <dbReference type="ARBA" id="ARBA00023015"/>
    </source>
</evidence>
<dbReference type="InterPro" id="IPR003593">
    <property type="entry name" value="AAA+_ATPase"/>
</dbReference>
<feature type="repeat" description="TPR" evidence="5">
    <location>
        <begin position="828"/>
        <end position="861"/>
    </location>
</feature>
<evidence type="ECO:0000256" key="1">
    <source>
        <dbReference type="ARBA" id="ARBA00005820"/>
    </source>
</evidence>
<dbReference type="RefSeq" id="WP_158103352.1">
    <property type="nucleotide sequence ID" value="NZ_JAGIOO010000001.1"/>
</dbReference>
<keyword evidence="3 6" id="KW-0238">DNA-binding</keyword>
<dbReference type="PROSITE" id="PS50005">
    <property type="entry name" value="TPR"/>
    <property type="match status" value="2"/>
</dbReference>
<dbReference type="Gene3D" id="1.25.40.10">
    <property type="entry name" value="Tetratricopeptide repeat domain"/>
    <property type="match status" value="3"/>
</dbReference>
<dbReference type="InterPro" id="IPR005158">
    <property type="entry name" value="BTAD"/>
</dbReference>
<keyword evidence="10" id="KW-1185">Reference proteome</keyword>
<evidence type="ECO:0000313" key="10">
    <source>
        <dbReference type="Proteomes" id="UP001519363"/>
    </source>
</evidence>
<evidence type="ECO:0000313" key="9">
    <source>
        <dbReference type="EMBL" id="MBP2477873.1"/>
    </source>
</evidence>
<accession>A0ABS5AMT6</accession>
<feature type="region of interest" description="Disordered" evidence="7">
    <location>
        <begin position="240"/>
        <end position="260"/>
    </location>
</feature>
<feature type="DNA-binding region" description="OmpR/PhoB-type" evidence="6">
    <location>
        <begin position="1"/>
        <end position="86"/>
    </location>
</feature>
<dbReference type="SUPFAM" id="SSF46894">
    <property type="entry name" value="C-terminal effector domain of the bipartite response regulators"/>
    <property type="match status" value="1"/>
</dbReference>
<dbReference type="InterPro" id="IPR016032">
    <property type="entry name" value="Sig_transdc_resp-reg_C-effctor"/>
</dbReference>
<dbReference type="InterPro" id="IPR051677">
    <property type="entry name" value="AfsR-DnrI-RedD_regulator"/>
</dbReference>
<dbReference type="Gene3D" id="1.10.10.10">
    <property type="entry name" value="Winged helix-like DNA-binding domain superfamily/Winged helix DNA-binding domain"/>
    <property type="match status" value="2"/>
</dbReference>
<dbReference type="SMART" id="SM00382">
    <property type="entry name" value="AAA"/>
    <property type="match status" value="1"/>
</dbReference>
<dbReference type="Gene3D" id="3.40.50.300">
    <property type="entry name" value="P-loop containing nucleotide triphosphate hydrolases"/>
    <property type="match status" value="1"/>
</dbReference>
<dbReference type="CDD" id="cd15831">
    <property type="entry name" value="BTAD"/>
    <property type="match status" value="1"/>
</dbReference>
<evidence type="ECO:0000256" key="7">
    <source>
        <dbReference type="SAM" id="MobiDB-lite"/>
    </source>
</evidence>
<keyword evidence="4" id="KW-0804">Transcription</keyword>
<evidence type="ECO:0000256" key="3">
    <source>
        <dbReference type="ARBA" id="ARBA00023125"/>
    </source>
</evidence>
<keyword evidence="5" id="KW-0802">TPR repeat</keyword>
<dbReference type="Pfam" id="PF13424">
    <property type="entry name" value="TPR_12"/>
    <property type="match status" value="4"/>
</dbReference>
<dbReference type="InterPro" id="IPR001867">
    <property type="entry name" value="OmpR/PhoB-type_DNA-bd"/>
</dbReference>
<comment type="similarity">
    <text evidence="1">Belongs to the AfsR/DnrI/RedD regulatory family.</text>
</comment>
<dbReference type="Pfam" id="PF03704">
    <property type="entry name" value="BTAD"/>
    <property type="match status" value="1"/>
</dbReference>
<dbReference type="CDD" id="cd00383">
    <property type="entry name" value="trans_reg_C"/>
    <property type="match status" value="1"/>
</dbReference>
<evidence type="ECO:0000256" key="6">
    <source>
        <dbReference type="PROSITE-ProRule" id="PRU01091"/>
    </source>
</evidence>
<feature type="repeat" description="TPR" evidence="5">
    <location>
        <begin position="868"/>
        <end position="901"/>
    </location>
</feature>
<dbReference type="InterPro" id="IPR027417">
    <property type="entry name" value="P-loop_NTPase"/>
</dbReference>
<dbReference type="InterPro" id="IPR011990">
    <property type="entry name" value="TPR-like_helical_dom_sf"/>
</dbReference>
<proteinExistence type="inferred from homology"/>
<dbReference type="InterPro" id="IPR019734">
    <property type="entry name" value="TPR_rpt"/>
</dbReference>
<keyword evidence="2" id="KW-0805">Transcription regulation</keyword>
<gene>
    <name evidence="9" type="ORF">JOF53_006745</name>
</gene>